<protein>
    <submittedName>
        <fullName evidence="1">Uncharacterized protein</fullName>
    </submittedName>
</protein>
<feature type="non-terminal residue" evidence="1">
    <location>
        <position position="99"/>
    </location>
</feature>
<accession>A0A9P6JFP1</accession>
<comment type="caution">
    <text evidence="1">The sequence shown here is derived from an EMBL/GenBank/DDBJ whole genome shotgun (WGS) entry which is preliminary data.</text>
</comment>
<dbReference type="AlphaFoldDB" id="A0A9P6JFP1"/>
<proteinExistence type="predicted"/>
<evidence type="ECO:0000313" key="1">
    <source>
        <dbReference type="EMBL" id="KAF9970905.1"/>
    </source>
</evidence>
<evidence type="ECO:0000313" key="2">
    <source>
        <dbReference type="Proteomes" id="UP000749646"/>
    </source>
</evidence>
<gene>
    <name evidence="1" type="ORF">BGZ65_010784</name>
</gene>
<dbReference type="Proteomes" id="UP000749646">
    <property type="component" value="Unassembled WGS sequence"/>
</dbReference>
<reference evidence="1" key="1">
    <citation type="journal article" date="2020" name="Fungal Divers.">
        <title>Resolving the Mortierellaceae phylogeny through synthesis of multi-gene phylogenetics and phylogenomics.</title>
        <authorList>
            <person name="Vandepol N."/>
            <person name="Liber J."/>
            <person name="Desiro A."/>
            <person name="Na H."/>
            <person name="Kennedy M."/>
            <person name="Barry K."/>
            <person name="Grigoriev I.V."/>
            <person name="Miller A.N."/>
            <person name="O'Donnell K."/>
            <person name="Stajich J.E."/>
            <person name="Bonito G."/>
        </authorList>
    </citation>
    <scope>NUCLEOTIDE SEQUENCE</scope>
    <source>
        <strain evidence="1">MES-2147</strain>
    </source>
</reference>
<organism evidence="1 2">
    <name type="scientific">Modicella reniformis</name>
    <dbReference type="NCBI Taxonomy" id="1440133"/>
    <lineage>
        <taxon>Eukaryota</taxon>
        <taxon>Fungi</taxon>
        <taxon>Fungi incertae sedis</taxon>
        <taxon>Mucoromycota</taxon>
        <taxon>Mortierellomycotina</taxon>
        <taxon>Mortierellomycetes</taxon>
        <taxon>Mortierellales</taxon>
        <taxon>Mortierellaceae</taxon>
        <taxon>Modicella</taxon>
    </lineage>
</organism>
<dbReference type="EMBL" id="JAAAHW010004895">
    <property type="protein sequence ID" value="KAF9970905.1"/>
    <property type="molecule type" value="Genomic_DNA"/>
</dbReference>
<name>A0A9P6JFP1_9FUNG</name>
<keyword evidence="2" id="KW-1185">Reference proteome</keyword>
<sequence>MDQIKIIDSSWLHQRPLPPTANPVLEQRLVLAHSHLCNPPTTRTPGRRCKIFFSMDSPLKLPQISKQPNHLKPWHIMPPIPCSTSPLTATTPHAIHSSS</sequence>